<dbReference type="InterPro" id="IPR043128">
    <property type="entry name" value="Rev_trsase/Diguanyl_cyclase"/>
</dbReference>
<dbReference type="PANTHER" id="PTHR24559:SF444">
    <property type="entry name" value="REVERSE TRANSCRIPTASE DOMAIN-CONTAINING PROTEIN"/>
    <property type="match status" value="1"/>
</dbReference>
<dbReference type="GO" id="GO:0003964">
    <property type="term" value="F:RNA-directed DNA polymerase activity"/>
    <property type="evidence" value="ECO:0007669"/>
    <property type="project" value="UniProtKB-KW"/>
</dbReference>
<name>A0A6L2N3X9_TANCI</name>
<dbReference type="Pfam" id="PF00078">
    <property type="entry name" value="RVT_1"/>
    <property type="match status" value="1"/>
</dbReference>
<evidence type="ECO:0000313" key="2">
    <source>
        <dbReference type="EMBL" id="GEU79862.1"/>
    </source>
</evidence>
<gene>
    <name evidence="2" type="ORF">Tci_051840</name>
</gene>
<dbReference type="InterPro" id="IPR000477">
    <property type="entry name" value="RT_dom"/>
</dbReference>
<dbReference type="SUPFAM" id="SSF56672">
    <property type="entry name" value="DNA/RNA polymerases"/>
    <property type="match status" value="1"/>
</dbReference>
<dbReference type="PANTHER" id="PTHR24559">
    <property type="entry name" value="TRANSPOSON TY3-I GAG-POL POLYPROTEIN"/>
    <property type="match status" value="1"/>
</dbReference>
<keyword evidence="2" id="KW-0695">RNA-directed DNA polymerase</keyword>
<dbReference type="InterPro" id="IPR043502">
    <property type="entry name" value="DNA/RNA_pol_sf"/>
</dbReference>
<proteinExistence type="predicted"/>
<dbReference type="InterPro" id="IPR053134">
    <property type="entry name" value="RNA-dir_DNA_polymerase"/>
</dbReference>
<organism evidence="2">
    <name type="scientific">Tanacetum cinerariifolium</name>
    <name type="common">Dalmatian daisy</name>
    <name type="synonym">Chrysanthemum cinerariifolium</name>
    <dbReference type="NCBI Taxonomy" id="118510"/>
    <lineage>
        <taxon>Eukaryota</taxon>
        <taxon>Viridiplantae</taxon>
        <taxon>Streptophyta</taxon>
        <taxon>Embryophyta</taxon>
        <taxon>Tracheophyta</taxon>
        <taxon>Spermatophyta</taxon>
        <taxon>Magnoliopsida</taxon>
        <taxon>eudicotyledons</taxon>
        <taxon>Gunneridae</taxon>
        <taxon>Pentapetalae</taxon>
        <taxon>asterids</taxon>
        <taxon>campanulids</taxon>
        <taxon>Asterales</taxon>
        <taxon>Asteraceae</taxon>
        <taxon>Asteroideae</taxon>
        <taxon>Anthemideae</taxon>
        <taxon>Anthemidinae</taxon>
        <taxon>Tanacetum</taxon>
    </lineage>
</organism>
<keyword evidence="2" id="KW-0808">Transferase</keyword>
<accession>A0A6L2N3X9</accession>
<keyword evidence="2" id="KW-0548">Nucleotidyltransferase</keyword>
<protein>
    <submittedName>
        <fullName evidence="2">Reverse transcriptase domain-containing protein</fullName>
    </submittedName>
</protein>
<comment type="caution">
    <text evidence="2">The sequence shown here is derived from an EMBL/GenBank/DDBJ whole genome shotgun (WGS) entry which is preliminary data.</text>
</comment>
<sequence length="642" mass="73088">MADQRTMAELLQAPTEGYEDPIVVHDILAKTFELKHGLLNLVTSKQFYGHDKEDPHAHIRWFNKITSTMRYLNVSNTLIKLMLFSFSIEGRPGYGSKKNPLIRFLLGKILFPSLLTNSFLLPKRKISAMRLRIFSNVLMNLFTLAFVKAVEYSCVTCGGPHPYYNCTANDGNVFKDNIQEYVSAAAVNYNQGNTVFRPQKAEMKKEIHSLIPNQINNVKKEMRSDISNQTNELRNMMASYFQKNTASTSGSRPLPSNTIANPRADLKAITTRSGVSYGGPPIPPLFSSLPKVVFLMVELVVQTQVLIDEPIVIPKPKPTIPYPSRANKQKLYEKDDNVALKFVEIFRNLHFNLSFVHALLHMPKFALMFKSLLNNKEKLFNLATNLVNENCSVIILKKLPEKLGDPSKFLIPYPIIASFSPSFTPFEGSDFILEETETFLRTPDELPNLDDDHYDKEGDILYLEKLLNEDPSPNLPSVKNKDLKQVDANMTKPSIEEPPELKLKELPCMIAIFHDMIEETMEVFMDDFLVFRDSFSSCLSHLDKMLKRFEDTNLVLNWEKCNFMVKVGIVLGHKISKFGIEVDKAKVDGIAKLPHSNSIKGAENLAADHLSRLENPYQDELEKKEITETFHLETFGMIVWVL</sequence>
<reference evidence="2" key="1">
    <citation type="journal article" date="2019" name="Sci. Rep.">
        <title>Draft genome of Tanacetum cinerariifolium, the natural source of mosquito coil.</title>
        <authorList>
            <person name="Yamashiro T."/>
            <person name="Shiraishi A."/>
            <person name="Satake H."/>
            <person name="Nakayama K."/>
        </authorList>
    </citation>
    <scope>NUCLEOTIDE SEQUENCE</scope>
</reference>
<dbReference type="AlphaFoldDB" id="A0A6L2N3X9"/>
<dbReference type="Gene3D" id="3.30.70.270">
    <property type="match status" value="1"/>
</dbReference>
<feature type="domain" description="Reverse transcriptase" evidence="1">
    <location>
        <begin position="511"/>
        <end position="574"/>
    </location>
</feature>
<dbReference type="EMBL" id="BKCJ010007963">
    <property type="protein sequence ID" value="GEU79862.1"/>
    <property type="molecule type" value="Genomic_DNA"/>
</dbReference>
<evidence type="ECO:0000259" key="1">
    <source>
        <dbReference type="Pfam" id="PF00078"/>
    </source>
</evidence>